<gene>
    <name evidence="1" type="ORF">FYJ61_03205</name>
</gene>
<evidence type="ECO:0000313" key="1">
    <source>
        <dbReference type="EMBL" id="MST79505.1"/>
    </source>
</evidence>
<dbReference type="RefSeq" id="WP_154486547.1">
    <property type="nucleotide sequence ID" value="NZ_VUMW01000006.1"/>
</dbReference>
<reference evidence="1 2" key="1">
    <citation type="submission" date="2019-08" db="EMBL/GenBank/DDBJ databases">
        <title>In-depth cultivation of the pig gut microbiome towards novel bacterial diversity and tailored functional studies.</title>
        <authorList>
            <person name="Wylensek D."/>
            <person name="Hitch T.C.A."/>
            <person name="Clavel T."/>
        </authorList>
    </citation>
    <scope>NUCLEOTIDE SEQUENCE [LARGE SCALE GENOMIC DNA]</scope>
    <source>
        <strain evidence="1 2">WCA-470BD-2E</strain>
    </source>
</reference>
<organism evidence="1 2">
    <name type="scientific">Lactobacillus equicursoris</name>
    <dbReference type="NCBI Taxonomy" id="420645"/>
    <lineage>
        <taxon>Bacteria</taxon>
        <taxon>Bacillati</taxon>
        <taxon>Bacillota</taxon>
        <taxon>Bacilli</taxon>
        <taxon>Lactobacillales</taxon>
        <taxon>Lactobacillaceae</taxon>
        <taxon>Lactobacillus</taxon>
    </lineage>
</organism>
<dbReference type="EMBL" id="VUMW01000006">
    <property type="protein sequence ID" value="MST79505.1"/>
    <property type="molecule type" value="Genomic_DNA"/>
</dbReference>
<evidence type="ECO:0000313" key="2">
    <source>
        <dbReference type="Proteomes" id="UP000452141"/>
    </source>
</evidence>
<proteinExistence type="predicted"/>
<comment type="caution">
    <text evidence="1">The sequence shown here is derived from an EMBL/GenBank/DDBJ whole genome shotgun (WGS) entry which is preliminary data.</text>
</comment>
<name>A0A844FMM7_9LACO</name>
<protein>
    <submittedName>
        <fullName evidence="1">Uncharacterized protein</fullName>
    </submittedName>
</protein>
<dbReference type="AlphaFoldDB" id="A0A844FMM7"/>
<sequence length="212" mass="23811">MLNPDFAIIVNITATEGVDPDALVRRARDIGARAIASQQPDLFQAACEKYTIANLPSQDGRDYPVGQVVDSLVAARQADQPLVINFDPDSPEDQEALEELNLWMHKYGHAANDGAPSELTANADGAFLLTNRHASYQDYLFVKKPFTDEIEVAGLDQEPNRVEWIDGRVDCPYTFEKKILKITLPIVESPFTWQVIRIQEHRPEDDIAETEF</sequence>
<dbReference type="Proteomes" id="UP000452141">
    <property type="component" value="Unassembled WGS sequence"/>
</dbReference>
<accession>A0A844FMM7</accession>